<name>A0A9P5XSP6_9AGAR</name>
<organism evidence="1 2">
    <name type="scientific">Macrolepiota fuliginosa MF-IS2</name>
    <dbReference type="NCBI Taxonomy" id="1400762"/>
    <lineage>
        <taxon>Eukaryota</taxon>
        <taxon>Fungi</taxon>
        <taxon>Dikarya</taxon>
        <taxon>Basidiomycota</taxon>
        <taxon>Agaricomycotina</taxon>
        <taxon>Agaricomycetes</taxon>
        <taxon>Agaricomycetidae</taxon>
        <taxon>Agaricales</taxon>
        <taxon>Agaricineae</taxon>
        <taxon>Agaricaceae</taxon>
        <taxon>Macrolepiota</taxon>
    </lineage>
</organism>
<sequence length="318" mass="35948">MTPLSVFIPIELMAPGSRPILTIIGLSFPRRNTLFGHSSVIIHRCTASRKTYCNRRTQEYKCQTRRRPLTVPGAYIIAPPQPPSILVSSPHSLFAFLADFNDVAIVWCRHRRGLPLRFSFPQKPPDRLPVYTPWFHSNSIRASPWSALVFDSGNTIPHHTELPESWEGYVMIHYAQPESEDCYGRERRAPSGLEELQRHLVVTVRKSSDTSPKKAALPIPLHPLLHTVNLQPGQLSKAVSCVFISDKILGNLARTYFSISSYSCGVNVPVSVSRKFSVRDFSMHIGWPCRWKRVLILLFSSLVLFRLMEMVACPNSGS</sequence>
<dbReference type="Proteomes" id="UP000807342">
    <property type="component" value="Unassembled WGS sequence"/>
</dbReference>
<comment type="caution">
    <text evidence="1">The sequence shown here is derived from an EMBL/GenBank/DDBJ whole genome shotgun (WGS) entry which is preliminary data.</text>
</comment>
<evidence type="ECO:0000313" key="2">
    <source>
        <dbReference type="Proteomes" id="UP000807342"/>
    </source>
</evidence>
<reference evidence="1" key="1">
    <citation type="submission" date="2020-11" db="EMBL/GenBank/DDBJ databases">
        <authorList>
            <consortium name="DOE Joint Genome Institute"/>
            <person name="Ahrendt S."/>
            <person name="Riley R."/>
            <person name="Andreopoulos W."/>
            <person name="Labutti K."/>
            <person name="Pangilinan J."/>
            <person name="Ruiz-Duenas F.J."/>
            <person name="Barrasa J.M."/>
            <person name="Sanchez-Garcia M."/>
            <person name="Camarero S."/>
            <person name="Miyauchi S."/>
            <person name="Serrano A."/>
            <person name="Linde D."/>
            <person name="Babiker R."/>
            <person name="Drula E."/>
            <person name="Ayuso-Fernandez I."/>
            <person name="Pacheco R."/>
            <person name="Padilla G."/>
            <person name="Ferreira P."/>
            <person name="Barriuso J."/>
            <person name="Kellner H."/>
            <person name="Castanera R."/>
            <person name="Alfaro M."/>
            <person name="Ramirez L."/>
            <person name="Pisabarro A.G."/>
            <person name="Kuo A."/>
            <person name="Tritt A."/>
            <person name="Lipzen A."/>
            <person name="He G."/>
            <person name="Yan M."/>
            <person name="Ng V."/>
            <person name="Cullen D."/>
            <person name="Martin F."/>
            <person name="Rosso M.-N."/>
            <person name="Henrissat B."/>
            <person name="Hibbett D."/>
            <person name="Martinez A.T."/>
            <person name="Grigoriev I.V."/>
        </authorList>
    </citation>
    <scope>NUCLEOTIDE SEQUENCE</scope>
    <source>
        <strain evidence="1">MF-IS2</strain>
    </source>
</reference>
<evidence type="ECO:0000313" key="1">
    <source>
        <dbReference type="EMBL" id="KAF9454711.1"/>
    </source>
</evidence>
<dbReference type="AlphaFoldDB" id="A0A9P5XSP6"/>
<accession>A0A9P5XSP6</accession>
<gene>
    <name evidence="1" type="ORF">P691DRAFT_191295</name>
</gene>
<proteinExistence type="predicted"/>
<dbReference type="EMBL" id="MU151052">
    <property type="protein sequence ID" value="KAF9454711.1"/>
    <property type="molecule type" value="Genomic_DNA"/>
</dbReference>
<protein>
    <submittedName>
        <fullName evidence="1">Uncharacterized protein</fullName>
    </submittedName>
</protein>
<keyword evidence="2" id="KW-1185">Reference proteome</keyword>